<evidence type="ECO:0000313" key="10">
    <source>
        <dbReference type="Proteomes" id="UP000606730"/>
    </source>
</evidence>
<keyword evidence="4 5" id="KW-0802">TPR repeat</keyword>
<name>A0A917AC02_9RHOB</name>
<feature type="repeat" description="TPR" evidence="5">
    <location>
        <begin position="178"/>
        <end position="211"/>
    </location>
</feature>
<evidence type="ECO:0000259" key="8">
    <source>
        <dbReference type="Pfam" id="PF23914"/>
    </source>
</evidence>
<evidence type="ECO:0000256" key="6">
    <source>
        <dbReference type="SAM" id="MobiDB-lite"/>
    </source>
</evidence>
<dbReference type="Gene3D" id="1.25.40.10">
    <property type="entry name" value="Tetratricopeptide repeat domain"/>
    <property type="match status" value="2"/>
</dbReference>
<evidence type="ECO:0000256" key="4">
    <source>
        <dbReference type="ARBA" id="ARBA00022803"/>
    </source>
</evidence>
<dbReference type="EMBL" id="BMKN01000001">
    <property type="protein sequence ID" value="GGE41564.1"/>
    <property type="molecule type" value="Genomic_DNA"/>
</dbReference>
<dbReference type="RefSeq" id="WP_095596459.1">
    <property type="nucleotide sequence ID" value="NZ_BMKN01000001.1"/>
</dbReference>
<comment type="caution">
    <text evidence="9">The sequence shown here is derived from an EMBL/GenBank/DDBJ whole genome shotgun (WGS) entry which is preliminary data.</text>
</comment>
<dbReference type="PANTHER" id="PTHR47870">
    <property type="entry name" value="CYTOCHROME C-TYPE BIOGENESIS PROTEIN CCMH"/>
    <property type="match status" value="1"/>
</dbReference>
<evidence type="ECO:0000256" key="7">
    <source>
        <dbReference type="SAM" id="Phobius"/>
    </source>
</evidence>
<keyword evidence="7" id="KW-1133">Transmembrane helix</keyword>
<feature type="transmembrane region" description="Helical" evidence="7">
    <location>
        <begin position="6"/>
        <end position="23"/>
    </location>
</feature>
<keyword evidence="7" id="KW-0472">Membrane</keyword>
<dbReference type="PROSITE" id="PS50005">
    <property type="entry name" value="TPR"/>
    <property type="match status" value="1"/>
</dbReference>
<keyword evidence="2" id="KW-0677">Repeat</keyword>
<dbReference type="InterPro" id="IPR011990">
    <property type="entry name" value="TPR-like_helical_dom_sf"/>
</dbReference>
<dbReference type="GO" id="GO:0017004">
    <property type="term" value="P:cytochrome complex assembly"/>
    <property type="evidence" value="ECO:0007669"/>
    <property type="project" value="UniProtKB-KW"/>
</dbReference>
<dbReference type="Proteomes" id="UP000606730">
    <property type="component" value="Unassembled WGS sequence"/>
</dbReference>
<dbReference type="SUPFAM" id="SSF48452">
    <property type="entry name" value="TPR-like"/>
    <property type="match status" value="1"/>
</dbReference>
<dbReference type="InterPro" id="IPR056413">
    <property type="entry name" value="TPR_CcmH_CycH"/>
</dbReference>
<dbReference type="NCBIfam" id="TIGR03142">
    <property type="entry name" value="cytochro_ccmI"/>
    <property type="match status" value="1"/>
</dbReference>
<evidence type="ECO:0000256" key="1">
    <source>
        <dbReference type="ARBA" id="ARBA00004196"/>
    </source>
</evidence>
<dbReference type="Pfam" id="PF23914">
    <property type="entry name" value="TPR_CcmH_CycH"/>
    <property type="match status" value="1"/>
</dbReference>
<evidence type="ECO:0000313" key="9">
    <source>
        <dbReference type="EMBL" id="GGE41564.1"/>
    </source>
</evidence>
<feature type="transmembrane region" description="Helical" evidence="7">
    <location>
        <begin position="93"/>
        <end position="114"/>
    </location>
</feature>
<dbReference type="SMART" id="SM00028">
    <property type="entry name" value="TPR"/>
    <property type="match status" value="4"/>
</dbReference>
<accession>A0A917AC02</accession>
<organism evidence="9 10">
    <name type="scientific">Actibacterium pelagium</name>
    <dbReference type="NCBI Taxonomy" id="2029103"/>
    <lineage>
        <taxon>Bacteria</taxon>
        <taxon>Pseudomonadati</taxon>
        <taxon>Pseudomonadota</taxon>
        <taxon>Alphaproteobacteria</taxon>
        <taxon>Rhodobacterales</taxon>
        <taxon>Roseobacteraceae</taxon>
        <taxon>Actibacterium</taxon>
    </lineage>
</organism>
<dbReference type="AlphaFoldDB" id="A0A917AC02"/>
<comment type="subcellular location">
    <subcellularLocation>
        <location evidence="1">Cell envelope</location>
    </subcellularLocation>
</comment>
<evidence type="ECO:0000256" key="5">
    <source>
        <dbReference type="PROSITE-ProRule" id="PRU00339"/>
    </source>
</evidence>
<dbReference type="OrthoDB" id="9815847at2"/>
<dbReference type="GO" id="GO:0005886">
    <property type="term" value="C:plasma membrane"/>
    <property type="evidence" value="ECO:0007669"/>
    <property type="project" value="TreeGrafter"/>
</dbReference>
<reference evidence="9" key="1">
    <citation type="journal article" date="2014" name="Int. J. Syst. Evol. Microbiol.">
        <title>Complete genome sequence of Corynebacterium casei LMG S-19264T (=DSM 44701T), isolated from a smear-ripened cheese.</title>
        <authorList>
            <consortium name="US DOE Joint Genome Institute (JGI-PGF)"/>
            <person name="Walter F."/>
            <person name="Albersmeier A."/>
            <person name="Kalinowski J."/>
            <person name="Ruckert C."/>
        </authorList>
    </citation>
    <scope>NUCLEOTIDE SEQUENCE</scope>
    <source>
        <strain evidence="9">CGMCC 1.16012</strain>
    </source>
</reference>
<keyword evidence="7" id="KW-0812">Transmembrane</keyword>
<feature type="region of interest" description="Disordered" evidence="6">
    <location>
        <begin position="295"/>
        <end position="316"/>
    </location>
</feature>
<reference evidence="9" key="2">
    <citation type="submission" date="2020-09" db="EMBL/GenBank/DDBJ databases">
        <authorList>
            <person name="Sun Q."/>
            <person name="Zhou Y."/>
        </authorList>
    </citation>
    <scope>NUCLEOTIDE SEQUENCE</scope>
    <source>
        <strain evidence="9">CGMCC 1.16012</strain>
    </source>
</reference>
<keyword evidence="10" id="KW-1185">Reference proteome</keyword>
<dbReference type="GO" id="GO:0030313">
    <property type="term" value="C:cell envelope"/>
    <property type="evidence" value="ECO:0007669"/>
    <property type="project" value="UniProtKB-SubCell"/>
</dbReference>
<gene>
    <name evidence="9" type="ORF">GCM10011517_06450</name>
</gene>
<feature type="domain" description="Cytochrome c-type biogenesis protein H TPR" evidence="8">
    <location>
        <begin position="159"/>
        <end position="284"/>
    </location>
</feature>
<dbReference type="InterPro" id="IPR017560">
    <property type="entry name" value="Cyt_c_biogenesis_CcmI"/>
</dbReference>
<evidence type="ECO:0000256" key="3">
    <source>
        <dbReference type="ARBA" id="ARBA00022748"/>
    </source>
</evidence>
<protein>
    <submittedName>
        <fullName evidence="9">C-type cytochrome biogenesis protein CcmI</fullName>
    </submittedName>
</protein>
<sequence length="404" mass="43161">MTLWAVFTLLLGLAVGLLLPSLLRRFKSEDFGAGKEMAHFKSQLKELAEEETRGGISSDAAEETRREIERRALAAAKSEGVEHVNPSRDRTRLIAVALAGGWIVIGSVVLYSVIGEPRTSSATRVAEAPQALSPIDRMAQAPVSSPTLPSAPSEQPLADVNTLIDRLAARLEENPGDVAGWQMLGWSHLRMGNFDQAVSAYGRATALAPQNADLQAAYGEALVQSKSGEIDDTAIAAFDASLAANPDNPLAGYYKGIALEQAGNIDGAVALWARALRNTPPDAPWASDLRDRLTAKGQGGMTDENLLPPQSTLRNPTSEEVAAAQEMSASDRQAMIMGMVEGLAERLTDSPNDPEGWVRLIRSYAVLGDREAAGDALRRARAVFPNESQQAQMIENTAQALGLN</sequence>
<dbReference type="PANTHER" id="PTHR47870:SF1">
    <property type="entry name" value="CYTOCHROME C-TYPE BIOGENESIS PROTEIN CCMH"/>
    <property type="match status" value="1"/>
</dbReference>
<keyword evidence="3" id="KW-0201">Cytochrome c-type biogenesis</keyword>
<proteinExistence type="predicted"/>
<evidence type="ECO:0000256" key="2">
    <source>
        <dbReference type="ARBA" id="ARBA00022737"/>
    </source>
</evidence>
<dbReference type="InterPro" id="IPR019734">
    <property type="entry name" value="TPR_rpt"/>
</dbReference>
<dbReference type="InterPro" id="IPR051263">
    <property type="entry name" value="C-type_cytochrome_biogenesis"/>
</dbReference>